<sequence>MSSLWNALTGSSKSSQGQAQSAVQTRAVGQTSPGLSEFAEPEPEPEPVKSPLSLTPGTDAYLHSSAFADPSQLHPLAGLDKNALEYLTLDESALSDLPGGQSVLPSRGFTDDLCYGTGITYLMALSIGGAWGLQEGLRRSDGQPPKLRLNSVLNAVTRRGPFLGNSAGAVAITYNCINSLIGHVRGKHAASNSVLAGALSGMVFKSTRGFRPMMISGGIVGSVAAVWAIFRRSVFPVPDRGAPMVTL</sequence>
<keyword evidence="8" id="KW-1185">Reference proteome</keyword>
<dbReference type="Pfam" id="PF02466">
    <property type="entry name" value="Tim17"/>
    <property type="match status" value="1"/>
</dbReference>
<evidence type="ECO:0000256" key="2">
    <source>
        <dbReference type="ARBA" id="ARBA00022692"/>
    </source>
</evidence>
<dbReference type="OrthoDB" id="159299at2759"/>
<organism evidence="7 8">
    <name type="scientific">Ophiocordyceps unilateralis</name>
    <name type="common">Zombie-ant fungus</name>
    <name type="synonym">Torrubia unilateralis</name>
    <dbReference type="NCBI Taxonomy" id="268505"/>
    <lineage>
        <taxon>Eukaryota</taxon>
        <taxon>Fungi</taxon>
        <taxon>Dikarya</taxon>
        <taxon>Ascomycota</taxon>
        <taxon>Pezizomycotina</taxon>
        <taxon>Sordariomycetes</taxon>
        <taxon>Hypocreomycetidae</taxon>
        <taxon>Hypocreales</taxon>
        <taxon>Ophiocordycipitaceae</taxon>
        <taxon>Ophiocordyceps</taxon>
    </lineage>
</organism>
<reference evidence="7 8" key="1">
    <citation type="journal article" date="2015" name="BMC Genomics">
        <title>Gene expression during zombie ant biting behavior reflects the complexity underlying fungal parasitic behavioral manipulation.</title>
        <authorList>
            <person name="de Bekker C."/>
            <person name="Ohm R.A."/>
            <person name="Loreto R.G."/>
            <person name="Sebastian A."/>
            <person name="Albert I."/>
            <person name="Merrow M."/>
            <person name="Brachmann A."/>
            <person name="Hughes D.P."/>
        </authorList>
    </citation>
    <scope>NUCLEOTIDE SEQUENCE [LARGE SCALE GENOMIC DNA]</scope>
    <source>
        <strain evidence="7 8">SC16a</strain>
    </source>
</reference>
<evidence type="ECO:0000313" key="7">
    <source>
        <dbReference type="EMBL" id="PFH60911.1"/>
    </source>
</evidence>
<feature type="region of interest" description="Disordered" evidence="5">
    <location>
        <begin position="1"/>
        <end position="55"/>
    </location>
</feature>
<evidence type="ECO:0000313" key="8">
    <source>
        <dbReference type="Proteomes" id="UP000037136"/>
    </source>
</evidence>
<comment type="subcellular location">
    <subcellularLocation>
        <location evidence="1">Membrane</location>
        <topology evidence="1">Multi-pass membrane protein</topology>
    </subcellularLocation>
</comment>
<proteinExistence type="predicted"/>
<keyword evidence="2 6" id="KW-0812">Transmembrane</keyword>
<evidence type="ECO:0000256" key="3">
    <source>
        <dbReference type="ARBA" id="ARBA00022989"/>
    </source>
</evidence>
<evidence type="ECO:0000256" key="4">
    <source>
        <dbReference type="ARBA" id="ARBA00023136"/>
    </source>
</evidence>
<dbReference type="PANTHER" id="PTHR15371:SF0">
    <property type="entry name" value="SD19278P"/>
    <property type="match status" value="1"/>
</dbReference>
<dbReference type="PANTHER" id="PTHR15371">
    <property type="entry name" value="TIM23"/>
    <property type="match status" value="1"/>
</dbReference>
<reference evidence="7 8" key="2">
    <citation type="journal article" date="2017" name="Sci. Rep.">
        <title>Ant-infecting Ophiocordyceps genomes reveal a high diversity of potential behavioral manipulation genes and a possible major role for enterotoxins.</title>
        <authorList>
            <person name="de Bekker C."/>
            <person name="Ohm R.A."/>
            <person name="Evans H.C."/>
            <person name="Brachmann A."/>
            <person name="Hughes D.P."/>
        </authorList>
    </citation>
    <scope>NUCLEOTIDE SEQUENCE [LARGE SCALE GENOMIC DNA]</scope>
    <source>
        <strain evidence="7 8">SC16a</strain>
    </source>
</reference>
<evidence type="ECO:0000256" key="5">
    <source>
        <dbReference type="SAM" id="MobiDB-lite"/>
    </source>
</evidence>
<keyword evidence="3 6" id="KW-1133">Transmembrane helix</keyword>
<evidence type="ECO:0000256" key="6">
    <source>
        <dbReference type="SAM" id="Phobius"/>
    </source>
</evidence>
<gene>
    <name evidence="7" type="ORF">XA68_10109</name>
</gene>
<dbReference type="EMBL" id="LAZP02000100">
    <property type="protein sequence ID" value="PFH60911.1"/>
    <property type="molecule type" value="Genomic_DNA"/>
</dbReference>
<evidence type="ECO:0000256" key="1">
    <source>
        <dbReference type="ARBA" id="ARBA00004141"/>
    </source>
</evidence>
<dbReference type="GO" id="GO:0005744">
    <property type="term" value="C:TIM23 mitochondrial import inner membrane translocase complex"/>
    <property type="evidence" value="ECO:0007669"/>
    <property type="project" value="TreeGrafter"/>
</dbReference>
<name>A0A2A9PIP7_OPHUN</name>
<protein>
    <recommendedName>
        <fullName evidence="9">Mitochondrial import inner membrane translocase subunit TIM23</fullName>
    </recommendedName>
</protein>
<comment type="caution">
    <text evidence="7">The sequence shown here is derived from an EMBL/GenBank/DDBJ whole genome shotgun (WGS) entry which is preliminary data.</text>
</comment>
<dbReference type="InterPro" id="IPR045238">
    <property type="entry name" value="Tim23-like"/>
</dbReference>
<dbReference type="AlphaFoldDB" id="A0A2A9PIP7"/>
<dbReference type="GO" id="GO:0008320">
    <property type="term" value="F:protein transmembrane transporter activity"/>
    <property type="evidence" value="ECO:0007669"/>
    <property type="project" value="TreeGrafter"/>
</dbReference>
<feature type="compositionally biased region" description="Low complexity" evidence="5">
    <location>
        <begin position="10"/>
        <end position="24"/>
    </location>
</feature>
<accession>A0A2A9PIP7</accession>
<dbReference type="STRING" id="268505.A0A2A9PIP7"/>
<keyword evidence="4 6" id="KW-0472">Membrane</keyword>
<feature type="transmembrane region" description="Helical" evidence="6">
    <location>
        <begin position="212"/>
        <end position="230"/>
    </location>
</feature>
<dbReference type="Proteomes" id="UP000037136">
    <property type="component" value="Unassembled WGS sequence"/>
</dbReference>
<evidence type="ECO:0008006" key="9">
    <source>
        <dbReference type="Google" id="ProtNLM"/>
    </source>
</evidence>
<dbReference type="GO" id="GO:0030150">
    <property type="term" value="P:protein import into mitochondrial matrix"/>
    <property type="evidence" value="ECO:0007669"/>
    <property type="project" value="TreeGrafter"/>
</dbReference>